<dbReference type="AlphaFoldDB" id="T1BYV2"/>
<evidence type="ECO:0000256" key="1">
    <source>
        <dbReference type="ARBA" id="ARBA00023125"/>
    </source>
</evidence>
<feature type="domain" description="Core-binding (CB)" evidence="4">
    <location>
        <begin position="1"/>
        <end position="56"/>
    </location>
</feature>
<dbReference type="GO" id="GO:0015074">
    <property type="term" value="P:DNA integration"/>
    <property type="evidence" value="ECO:0007669"/>
    <property type="project" value="InterPro"/>
</dbReference>
<evidence type="ECO:0000313" key="5">
    <source>
        <dbReference type="EMBL" id="EQD58229.1"/>
    </source>
</evidence>
<evidence type="ECO:0000259" key="3">
    <source>
        <dbReference type="PROSITE" id="PS51898"/>
    </source>
</evidence>
<dbReference type="InterPro" id="IPR013762">
    <property type="entry name" value="Integrase-like_cat_sf"/>
</dbReference>
<accession>T1BYV2</accession>
<dbReference type="InterPro" id="IPR010998">
    <property type="entry name" value="Integrase_recombinase_N"/>
</dbReference>
<comment type="caution">
    <text evidence="5">The sequence shown here is derived from an EMBL/GenBank/DDBJ whole genome shotgun (WGS) entry which is preliminary data.</text>
</comment>
<evidence type="ECO:0000259" key="4">
    <source>
        <dbReference type="PROSITE" id="PS51900"/>
    </source>
</evidence>
<dbReference type="SUPFAM" id="SSF47823">
    <property type="entry name" value="lambda integrase-like, N-terminal domain"/>
    <property type="match status" value="1"/>
</dbReference>
<dbReference type="Gene3D" id="1.10.150.130">
    <property type="match status" value="1"/>
</dbReference>
<dbReference type="SUPFAM" id="SSF56349">
    <property type="entry name" value="DNA breaking-rejoining enzymes"/>
    <property type="match status" value="1"/>
</dbReference>
<reference evidence="5" key="2">
    <citation type="journal article" date="2014" name="ISME J.">
        <title>Microbial stratification in low pH oxic and suboxic macroscopic growths along an acid mine drainage.</title>
        <authorList>
            <person name="Mendez-Garcia C."/>
            <person name="Mesa V."/>
            <person name="Sprenger R.R."/>
            <person name="Richter M."/>
            <person name="Diez M.S."/>
            <person name="Solano J."/>
            <person name="Bargiela R."/>
            <person name="Golyshina O.V."/>
            <person name="Manteca A."/>
            <person name="Ramos J.L."/>
            <person name="Gallego J.R."/>
            <person name="Llorente I."/>
            <person name="Martins Dos Santos V.A."/>
            <person name="Jensen O.N."/>
            <person name="Pelaez A.I."/>
            <person name="Sanchez J."/>
            <person name="Ferrer M."/>
        </authorList>
    </citation>
    <scope>NUCLEOTIDE SEQUENCE</scope>
</reference>
<reference evidence="5" key="1">
    <citation type="submission" date="2013-08" db="EMBL/GenBank/DDBJ databases">
        <authorList>
            <person name="Mendez C."/>
            <person name="Richter M."/>
            <person name="Ferrer M."/>
            <person name="Sanchez J."/>
        </authorList>
    </citation>
    <scope>NUCLEOTIDE SEQUENCE</scope>
</reference>
<feature type="domain" description="Tyr recombinase" evidence="3">
    <location>
        <begin position="81"/>
        <end position="162"/>
    </location>
</feature>
<feature type="non-terminal residue" evidence="5">
    <location>
        <position position="1"/>
    </location>
</feature>
<dbReference type="Gene3D" id="1.10.443.10">
    <property type="entry name" value="Intergrase catalytic core"/>
    <property type="match status" value="1"/>
</dbReference>
<dbReference type="InterPro" id="IPR044068">
    <property type="entry name" value="CB"/>
</dbReference>
<dbReference type="GO" id="GO:0006310">
    <property type="term" value="P:DNA recombination"/>
    <property type="evidence" value="ECO:0007669"/>
    <property type="project" value="UniProtKB-KW"/>
</dbReference>
<proteinExistence type="predicted"/>
<dbReference type="PROSITE" id="PS51900">
    <property type="entry name" value="CB"/>
    <property type="match status" value="1"/>
</dbReference>
<dbReference type="GO" id="GO:0003677">
    <property type="term" value="F:DNA binding"/>
    <property type="evidence" value="ECO:0007669"/>
    <property type="project" value="UniProtKB-KW"/>
</dbReference>
<protein>
    <submittedName>
        <fullName evidence="5">Integrase family protein</fullName>
    </submittedName>
</protein>
<gene>
    <name evidence="5" type="ORF">B1A_10889</name>
</gene>
<evidence type="ECO:0000256" key="2">
    <source>
        <dbReference type="ARBA" id="ARBA00023172"/>
    </source>
</evidence>
<keyword evidence="1" id="KW-0238">DNA-binding</keyword>
<dbReference type="InterPro" id="IPR002104">
    <property type="entry name" value="Integrase_catalytic"/>
</dbReference>
<dbReference type="PROSITE" id="PS51898">
    <property type="entry name" value="TYR_RECOMBINASE"/>
    <property type="match status" value="1"/>
</dbReference>
<name>T1BYV2_9ZZZZ</name>
<dbReference type="InterPro" id="IPR011010">
    <property type="entry name" value="DNA_brk_join_enz"/>
</dbReference>
<sequence length="162" mass="18052">DWRNFESWCRQMKLSPLPATPETVALYLSAEGQRGRAPSTFGRRLAAIRLIHLGARLPSPHDAIEVTEVLRGIRRDFGGLPVMKMPAVDEDIHRMVDAVETHDPQTLRGLRDHAPLLLGYAAALRRSKLAALDVEDLTERPEGLEVRIARSKTDQEGIGTQT</sequence>
<organism evidence="5">
    <name type="scientific">mine drainage metagenome</name>
    <dbReference type="NCBI Taxonomy" id="410659"/>
    <lineage>
        <taxon>unclassified sequences</taxon>
        <taxon>metagenomes</taxon>
        <taxon>ecological metagenomes</taxon>
    </lineage>
</organism>
<keyword evidence="2" id="KW-0233">DNA recombination</keyword>
<dbReference type="EMBL" id="AUZX01007759">
    <property type="protein sequence ID" value="EQD58229.1"/>
    <property type="molecule type" value="Genomic_DNA"/>
</dbReference>